<protein>
    <submittedName>
        <fullName evidence="1">Uncharacterized protein</fullName>
    </submittedName>
</protein>
<dbReference type="Proteomes" id="UP001157502">
    <property type="component" value="Chromosome 24"/>
</dbReference>
<gene>
    <name evidence="1" type="ORF">DPEC_G00272600</name>
</gene>
<accession>A0ACC2FPW9</accession>
<evidence type="ECO:0000313" key="2">
    <source>
        <dbReference type="Proteomes" id="UP001157502"/>
    </source>
</evidence>
<evidence type="ECO:0000313" key="1">
    <source>
        <dbReference type="EMBL" id="KAJ7993454.1"/>
    </source>
</evidence>
<proteinExistence type="predicted"/>
<dbReference type="EMBL" id="CM055751">
    <property type="protein sequence ID" value="KAJ7993454.1"/>
    <property type="molecule type" value="Genomic_DNA"/>
</dbReference>
<comment type="caution">
    <text evidence="1">The sequence shown here is derived from an EMBL/GenBank/DDBJ whole genome shotgun (WGS) entry which is preliminary data.</text>
</comment>
<sequence>MAIILADWSDILPHTGQDVSGRMIGETLPPADQHLMGQRDSLLPVRSKTLTRGPHLENTEPRRGGWIYEARRTVEKRSVPERWDTFLLYFGGE</sequence>
<reference evidence="1" key="1">
    <citation type="submission" date="2021-05" db="EMBL/GenBank/DDBJ databases">
        <authorList>
            <person name="Pan Q."/>
            <person name="Jouanno E."/>
            <person name="Zahm M."/>
            <person name="Klopp C."/>
            <person name="Cabau C."/>
            <person name="Louis A."/>
            <person name="Berthelot C."/>
            <person name="Parey E."/>
            <person name="Roest Crollius H."/>
            <person name="Montfort J."/>
            <person name="Robinson-Rechavi M."/>
            <person name="Bouchez O."/>
            <person name="Lampietro C."/>
            <person name="Lopez Roques C."/>
            <person name="Donnadieu C."/>
            <person name="Postlethwait J."/>
            <person name="Bobe J."/>
            <person name="Dillon D."/>
            <person name="Chandos A."/>
            <person name="von Hippel F."/>
            <person name="Guiguen Y."/>
        </authorList>
    </citation>
    <scope>NUCLEOTIDE SEQUENCE</scope>
    <source>
        <strain evidence="1">YG-Jan2019</strain>
    </source>
</reference>
<name>A0ACC2FPW9_DALPE</name>
<keyword evidence="2" id="KW-1185">Reference proteome</keyword>
<organism evidence="1 2">
    <name type="scientific">Dallia pectoralis</name>
    <name type="common">Alaska blackfish</name>
    <dbReference type="NCBI Taxonomy" id="75939"/>
    <lineage>
        <taxon>Eukaryota</taxon>
        <taxon>Metazoa</taxon>
        <taxon>Chordata</taxon>
        <taxon>Craniata</taxon>
        <taxon>Vertebrata</taxon>
        <taxon>Euteleostomi</taxon>
        <taxon>Actinopterygii</taxon>
        <taxon>Neopterygii</taxon>
        <taxon>Teleostei</taxon>
        <taxon>Protacanthopterygii</taxon>
        <taxon>Esociformes</taxon>
        <taxon>Umbridae</taxon>
        <taxon>Dallia</taxon>
    </lineage>
</organism>